<organism evidence="2 3">
    <name type="scientific">Penicillium decumbens</name>
    <dbReference type="NCBI Taxonomy" id="69771"/>
    <lineage>
        <taxon>Eukaryota</taxon>
        <taxon>Fungi</taxon>
        <taxon>Dikarya</taxon>
        <taxon>Ascomycota</taxon>
        <taxon>Pezizomycotina</taxon>
        <taxon>Eurotiomycetes</taxon>
        <taxon>Eurotiomycetidae</taxon>
        <taxon>Eurotiales</taxon>
        <taxon>Aspergillaceae</taxon>
        <taxon>Penicillium</taxon>
    </lineage>
</organism>
<dbReference type="Proteomes" id="UP000191522">
    <property type="component" value="Unassembled WGS sequence"/>
</dbReference>
<protein>
    <submittedName>
        <fullName evidence="2">Uncharacterized protein</fullName>
    </submittedName>
</protein>
<dbReference type="InterPro" id="IPR053221">
    <property type="entry name" value="Burnettramic_acid_biosynth"/>
</dbReference>
<feature type="region of interest" description="Disordered" evidence="1">
    <location>
        <begin position="128"/>
        <end position="155"/>
    </location>
</feature>
<evidence type="ECO:0000256" key="1">
    <source>
        <dbReference type="SAM" id="MobiDB-lite"/>
    </source>
</evidence>
<evidence type="ECO:0000313" key="3">
    <source>
        <dbReference type="Proteomes" id="UP000191522"/>
    </source>
</evidence>
<accession>A0A1V6PJR8</accession>
<reference evidence="3" key="1">
    <citation type="journal article" date="2017" name="Nat. Microbiol.">
        <title>Global analysis of biosynthetic gene clusters reveals vast potential of secondary metabolite production in Penicillium species.</title>
        <authorList>
            <person name="Nielsen J.C."/>
            <person name="Grijseels S."/>
            <person name="Prigent S."/>
            <person name="Ji B."/>
            <person name="Dainat J."/>
            <person name="Nielsen K.F."/>
            <person name="Frisvad J.C."/>
            <person name="Workman M."/>
            <person name="Nielsen J."/>
        </authorList>
    </citation>
    <scope>NUCLEOTIDE SEQUENCE [LARGE SCALE GENOMIC DNA]</scope>
    <source>
        <strain evidence="3">IBT 11843</strain>
    </source>
</reference>
<dbReference type="OrthoDB" id="3433125at2759"/>
<feature type="compositionally biased region" description="Basic and acidic residues" evidence="1">
    <location>
        <begin position="84"/>
        <end position="99"/>
    </location>
</feature>
<comment type="caution">
    <text evidence="2">The sequence shown here is derived from an EMBL/GenBank/DDBJ whole genome shotgun (WGS) entry which is preliminary data.</text>
</comment>
<dbReference type="PANTHER" id="PTHR38887:SF1">
    <property type="entry name" value="RAS MODIFICATION PROTEIN ERF4"/>
    <property type="match status" value="1"/>
</dbReference>
<sequence>MKNWQQRLKGYRKASGTTENEAHLPQFAPPVFPQIDRAAVRERDGLQPKSTFQSGRTWVRDCIDRKEQESFEADHQGSAVAVPKSERPAYRSRFNDPDHPASSGRLFTVLSGGRYKPNPGLIQRAGTAIKESQDKKRASQGLPPSETFKKKMTRKKKEVNNRFNSLKEDVMYLIIVNMPTEDELRKSVAQLQYFSQQKNLEEEATRNEIN</sequence>
<evidence type="ECO:0000313" key="2">
    <source>
        <dbReference type="EMBL" id="OQD77221.1"/>
    </source>
</evidence>
<dbReference type="AlphaFoldDB" id="A0A1V6PJR8"/>
<gene>
    <name evidence="2" type="ORF">PENDEC_c003G05555</name>
</gene>
<feature type="region of interest" description="Disordered" evidence="1">
    <location>
        <begin position="1"/>
        <end position="24"/>
    </location>
</feature>
<proteinExistence type="predicted"/>
<feature type="region of interest" description="Disordered" evidence="1">
    <location>
        <begin position="69"/>
        <end position="103"/>
    </location>
</feature>
<name>A0A1V6PJR8_PENDC</name>
<dbReference type="OMA" id="KSAGAWE"/>
<dbReference type="EMBL" id="MDYL01000003">
    <property type="protein sequence ID" value="OQD77221.1"/>
    <property type="molecule type" value="Genomic_DNA"/>
</dbReference>
<keyword evidence="3" id="KW-1185">Reference proteome</keyword>
<dbReference type="PANTHER" id="PTHR38887">
    <property type="entry name" value="CHROMOSOME 21, WHOLE GENOME SHOTGUN SEQUENCE"/>
    <property type="match status" value="1"/>
</dbReference>